<sequence>MAIMNRIVVAMALSIAAFTALFTACTTEAVKAVPVEVVAEKGIAKIIEVPTVETIVKDLDPGELVLYSGRSESLVGNIVEHFEEATGIDVKVKYGKTFPVATMILEEGPNSPADIYFAQDPGGLGLLAKEGRLIELPGSITDRVAAWAKPKDGKWVGISGRARTLVHTATIESADLPTSLDDLTEPKWKGKLGWAPTNSSFQTMITGMRASWGEAKTRQWLADMLANEPIVYPKNTPQVAAVAAEEISIGLVNHYYLHRFISEQGDTFNARNLYLSDGGPGSLVMVAGAGIVDTGKNRANAEKFLTFMTSKVAQQYFAGQIYEYPVVEGVKTHMLLTPLADINKPDLTIEDLSDLKGTQLIFRDLGMLD</sequence>
<dbReference type="AlphaFoldDB" id="A0A381S954"/>
<dbReference type="SUPFAM" id="SSF53850">
    <property type="entry name" value="Periplasmic binding protein-like II"/>
    <property type="match status" value="1"/>
</dbReference>
<dbReference type="PANTHER" id="PTHR30006:SF15">
    <property type="entry name" value="IRON-UTILIZATION PERIPLASMIC PROTEIN"/>
    <property type="match status" value="1"/>
</dbReference>
<accession>A0A381S954</accession>
<dbReference type="PROSITE" id="PS51257">
    <property type="entry name" value="PROKAR_LIPOPROTEIN"/>
    <property type="match status" value="1"/>
</dbReference>
<reference evidence="3" key="1">
    <citation type="submission" date="2018-05" db="EMBL/GenBank/DDBJ databases">
        <authorList>
            <person name="Lanie J.A."/>
            <person name="Ng W.-L."/>
            <person name="Kazmierczak K.M."/>
            <person name="Andrzejewski T.M."/>
            <person name="Davidsen T.M."/>
            <person name="Wayne K.J."/>
            <person name="Tettelin H."/>
            <person name="Glass J.I."/>
            <person name="Rusch D."/>
            <person name="Podicherti R."/>
            <person name="Tsui H.-C.T."/>
            <person name="Winkler M.E."/>
        </authorList>
    </citation>
    <scope>NUCLEOTIDE SEQUENCE</scope>
</reference>
<dbReference type="Gene3D" id="3.40.190.10">
    <property type="entry name" value="Periplasmic binding protein-like II"/>
    <property type="match status" value="2"/>
</dbReference>
<protein>
    <recommendedName>
        <fullName evidence="4">Iron ABC transporter substrate-binding protein</fullName>
    </recommendedName>
</protein>
<organism evidence="3">
    <name type="scientific">marine metagenome</name>
    <dbReference type="NCBI Taxonomy" id="408172"/>
    <lineage>
        <taxon>unclassified sequences</taxon>
        <taxon>metagenomes</taxon>
        <taxon>ecological metagenomes</taxon>
    </lineage>
</organism>
<evidence type="ECO:0000256" key="2">
    <source>
        <dbReference type="ARBA" id="ARBA00022729"/>
    </source>
</evidence>
<comment type="similarity">
    <text evidence="1">Belongs to the bacterial solute-binding protein 1 family.</text>
</comment>
<proteinExistence type="inferred from homology"/>
<dbReference type="InterPro" id="IPR026045">
    <property type="entry name" value="Ferric-bd"/>
</dbReference>
<dbReference type="PANTHER" id="PTHR30006">
    <property type="entry name" value="THIAMINE-BINDING PERIPLASMIC PROTEIN-RELATED"/>
    <property type="match status" value="1"/>
</dbReference>
<gene>
    <name evidence="3" type="ORF">METZ01_LOCUS53476</name>
</gene>
<dbReference type="EMBL" id="UINC01002821">
    <property type="protein sequence ID" value="SVA00622.1"/>
    <property type="molecule type" value="Genomic_DNA"/>
</dbReference>
<evidence type="ECO:0008006" key="4">
    <source>
        <dbReference type="Google" id="ProtNLM"/>
    </source>
</evidence>
<keyword evidence="2" id="KW-0732">Signal</keyword>
<evidence type="ECO:0000313" key="3">
    <source>
        <dbReference type="EMBL" id="SVA00622.1"/>
    </source>
</evidence>
<evidence type="ECO:0000256" key="1">
    <source>
        <dbReference type="ARBA" id="ARBA00008520"/>
    </source>
</evidence>
<dbReference type="GO" id="GO:0030288">
    <property type="term" value="C:outer membrane-bounded periplasmic space"/>
    <property type="evidence" value="ECO:0007669"/>
    <property type="project" value="TreeGrafter"/>
</dbReference>
<dbReference type="Pfam" id="PF13343">
    <property type="entry name" value="SBP_bac_6"/>
    <property type="match status" value="1"/>
</dbReference>
<name>A0A381S954_9ZZZZ</name>
<dbReference type="PIRSF" id="PIRSF002825">
    <property type="entry name" value="CfbpA"/>
    <property type="match status" value="1"/>
</dbReference>
<dbReference type="CDD" id="cd13543">
    <property type="entry name" value="PBP2_Fbp"/>
    <property type="match status" value="1"/>
</dbReference>